<accession>A0ABS3KV83</accession>
<sequence length="218" mass="23307">MVEFFYLYDPLCGWCYGAAPAVVKLELEPDAVVHPLATGLFAGGGRTMTEEFAAQAWSNDQRIAAMTGQVFSDTYRDKVLGDRAGRFDSAPATRALTAVHLTEPAEELETLHRIQMLRYAEGRDIADPALLAATLRDLGLEEAAALLDSGDPALDAAVDSRSATAQDLMRRLGIGGVPALLRMQDGQPVVVPNGALFGPVEALLASLGLRPDAEEDVR</sequence>
<reference evidence="2 3" key="1">
    <citation type="submission" date="2020-09" db="EMBL/GenBank/DDBJ databases">
        <title>Roseomonas.</title>
        <authorList>
            <person name="Zhu W."/>
        </authorList>
    </citation>
    <scope>NUCLEOTIDE SEQUENCE [LARGE SCALE GENOMIC DNA]</scope>
    <source>
        <strain evidence="2 3">573</strain>
    </source>
</reference>
<organism evidence="2 3">
    <name type="scientific">Roseomonas haemaphysalidis</name>
    <dbReference type="NCBI Taxonomy" id="2768162"/>
    <lineage>
        <taxon>Bacteria</taxon>
        <taxon>Pseudomonadati</taxon>
        <taxon>Pseudomonadota</taxon>
        <taxon>Alphaproteobacteria</taxon>
        <taxon>Acetobacterales</taxon>
        <taxon>Roseomonadaceae</taxon>
        <taxon>Roseomonas</taxon>
    </lineage>
</organism>
<gene>
    <name evidence="2" type="ORF">IAI61_14470</name>
</gene>
<protein>
    <submittedName>
        <fullName evidence="2">DsbA family protein</fullName>
    </submittedName>
</protein>
<comment type="caution">
    <text evidence="2">The sequence shown here is derived from an EMBL/GenBank/DDBJ whole genome shotgun (WGS) entry which is preliminary data.</text>
</comment>
<proteinExistence type="predicted"/>
<evidence type="ECO:0000259" key="1">
    <source>
        <dbReference type="Pfam" id="PF01323"/>
    </source>
</evidence>
<evidence type="ECO:0000313" key="2">
    <source>
        <dbReference type="EMBL" id="MBO1080241.1"/>
    </source>
</evidence>
<dbReference type="InterPro" id="IPR001853">
    <property type="entry name" value="DSBA-like_thioredoxin_dom"/>
</dbReference>
<evidence type="ECO:0000313" key="3">
    <source>
        <dbReference type="Proteomes" id="UP001518989"/>
    </source>
</evidence>
<dbReference type="RefSeq" id="WP_207418121.1">
    <property type="nucleotide sequence ID" value="NZ_CP061177.1"/>
</dbReference>
<dbReference type="InterPro" id="IPR036249">
    <property type="entry name" value="Thioredoxin-like_sf"/>
</dbReference>
<name>A0ABS3KV83_9PROT</name>
<keyword evidence="3" id="KW-1185">Reference proteome</keyword>
<feature type="domain" description="DSBA-like thioredoxin" evidence="1">
    <location>
        <begin position="3"/>
        <end position="190"/>
    </location>
</feature>
<dbReference type="SUPFAM" id="SSF52833">
    <property type="entry name" value="Thioredoxin-like"/>
    <property type="match status" value="1"/>
</dbReference>
<dbReference type="Pfam" id="PF01323">
    <property type="entry name" value="DSBA"/>
    <property type="match status" value="1"/>
</dbReference>
<dbReference type="CDD" id="cd03025">
    <property type="entry name" value="DsbA_FrnE_like"/>
    <property type="match status" value="1"/>
</dbReference>
<dbReference type="Gene3D" id="3.40.30.10">
    <property type="entry name" value="Glutaredoxin"/>
    <property type="match status" value="1"/>
</dbReference>
<dbReference type="EMBL" id="JACTNG010000008">
    <property type="protein sequence ID" value="MBO1080241.1"/>
    <property type="molecule type" value="Genomic_DNA"/>
</dbReference>
<dbReference type="Proteomes" id="UP001518989">
    <property type="component" value="Unassembled WGS sequence"/>
</dbReference>